<name>A0ACB8TT13_9APHY</name>
<sequence length="429" mass="47260">MDGIKAPAPIDDTPVTPISVPWKPAIFQDLGKEESKLAIPPVEKTAAPSKDARTPPPLEPEHPSNPISKLRPWISMSLHDTSACGDKASIACSVPKAASAQCHKSKKNLKQVHKLDDKPEPVVTSKTEPAPWDTFVSLRSQLLQEAIRDSVRTGTFHDVEIYAYSKRNKSTGSVHTPTIVYARKSFLEAASPILKGLLTNGKRHLNRVPPQTWDYEYLEDSDLNDANEFDDVDSVQASDFSEVASDISAFDSLPTPRSVGRCADDLESHPTQTTSTVTPESPPHEVVYVPFGAAKTWQALIAYLYDGVITFTPLRKGLANHGVPKSTNGLSCCPKSMYRLARKLELTALAELCEEAIVAALGTENIVNELFSDFTWRYSDILSREVTVFMRHSQDSHVRADLKQAFRDMALGKLPRRDAVLSALFDAIL</sequence>
<reference evidence="1" key="1">
    <citation type="journal article" date="2021" name="Environ. Microbiol.">
        <title>Gene family expansions and transcriptome signatures uncover fungal adaptations to wood decay.</title>
        <authorList>
            <person name="Hage H."/>
            <person name="Miyauchi S."/>
            <person name="Viragh M."/>
            <person name="Drula E."/>
            <person name="Min B."/>
            <person name="Chaduli D."/>
            <person name="Navarro D."/>
            <person name="Favel A."/>
            <person name="Norest M."/>
            <person name="Lesage-Meessen L."/>
            <person name="Balint B."/>
            <person name="Merenyi Z."/>
            <person name="de Eugenio L."/>
            <person name="Morin E."/>
            <person name="Martinez A.T."/>
            <person name="Baldrian P."/>
            <person name="Stursova M."/>
            <person name="Martinez M.J."/>
            <person name="Novotny C."/>
            <person name="Magnuson J.K."/>
            <person name="Spatafora J.W."/>
            <person name="Maurice S."/>
            <person name="Pangilinan J."/>
            <person name="Andreopoulos W."/>
            <person name="LaButti K."/>
            <person name="Hundley H."/>
            <person name="Na H."/>
            <person name="Kuo A."/>
            <person name="Barry K."/>
            <person name="Lipzen A."/>
            <person name="Henrissat B."/>
            <person name="Riley R."/>
            <person name="Ahrendt S."/>
            <person name="Nagy L.G."/>
            <person name="Grigoriev I.V."/>
            <person name="Martin F."/>
            <person name="Rosso M.N."/>
        </authorList>
    </citation>
    <scope>NUCLEOTIDE SEQUENCE</scope>
    <source>
        <strain evidence="1">CBS 384.51</strain>
    </source>
</reference>
<evidence type="ECO:0000313" key="2">
    <source>
        <dbReference type="Proteomes" id="UP001055072"/>
    </source>
</evidence>
<organism evidence="1 2">
    <name type="scientific">Irpex rosettiformis</name>
    <dbReference type="NCBI Taxonomy" id="378272"/>
    <lineage>
        <taxon>Eukaryota</taxon>
        <taxon>Fungi</taxon>
        <taxon>Dikarya</taxon>
        <taxon>Basidiomycota</taxon>
        <taxon>Agaricomycotina</taxon>
        <taxon>Agaricomycetes</taxon>
        <taxon>Polyporales</taxon>
        <taxon>Irpicaceae</taxon>
        <taxon>Irpex</taxon>
    </lineage>
</organism>
<dbReference type="Proteomes" id="UP001055072">
    <property type="component" value="Unassembled WGS sequence"/>
</dbReference>
<comment type="caution">
    <text evidence="1">The sequence shown here is derived from an EMBL/GenBank/DDBJ whole genome shotgun (WGS) entry which is preliminary data.</text>
</comment>
<gene>
    <name evidence="1" type="ORF">BDY19DRAFT_997044</name>
</gene>
<protein>
    <submittedName>
        <fullName evidence="1">Uncharacterized protein</fullName>
    </submittedName>
</protein>
<evidence type="ECO:0000313" key="1">
    <source>
        <dbReference type="EMBL" id="KAI0085158.1"/>
    </source>
</evidence>
<dbReference type="EMBL" id="MU274934">
    <property type="protein sequence ID" value="KAI0085158.1"/>
    <property type="molecule type" value="Genomic_DNA"/>
</dbReference>
<proteinExistence type="predicted"/>
<accession>A0ACB8TT13</accession>
<keyword evidence="2" id="KW-1185">Reference proteome</keyword>